<evidence type="ECO:0000313" key="4">
    <source>
        <dbReference type="EMBL" id="AUX48718.1"/>
    </source>
</evidence>
<feature type="compositionally biased region" description="Low complexity" evidence="1">
    <location>
        <begin position="207"/>
        <end position="216"/>
    </location>
</feature>
<evidence type="ECO:0000256" key="2">
    <source>
        <dbReference type="SAM" id="Phobius"/>
    </source>
</evidence>
<dbReference type="OrthoDB" id="5505370at2"/>
<sequence>MKRQQRSIARGIGLGLCAAWLAGAVPARADATAAEKAAAEALFDGALDLMKQGRHAEACPRLEQSQRIDPGIGTLLYLAECYEKTGRTASAWATFRQAMSESRAAGQTERARKAQARATQLEPSLPKLKVEVAAEDKVEGLSVRVAGKAVDSALLGIAIPVDPGDIAIEASAPGHESWTTTVKVRGGAEETVTVPPLKRTASPPPALTEAPPTGAAAPPPAGAEERPGPAPGSDKPAGSGMNPLRVAGLVAGGVGVVGIGLGSFFGVKAITKNSDAEVYCPRGDTCDDRRGVTLTEEAKSAATVSNIAIGVGAAALAGGVVLYIVGTRAPSQESRVQVAPLLDARNVGLRVGGTFE</sequence>
<feature type="transmembrane region" description="Helical" evidence="2">
    <location>
        <begin position="307"/>
        <end position="325"/>
    </location>
</feature>
<evidence type="ECO:0000313" key="5">
    <source>
        <dbReference type="Proteomes" id="UP000238348"/>
    </source>
</evidence>
<feature type="chain" id="PRO_5014837110" description="PEGA domain-containing protein" evidence="3">
    <location>
        <begin position="30"/>
        <end position="356"/>
    </location>
</feature>
<dbReference type="RefSeq" id="WP_104986539.1">
    <property type="nucleotide sequence ID" value="NZ_CP012673.1"/>
</dbReference>
<feature type="signal peptide" evidence="3">
    <location>
        <begin position="1"/>
        <end position="29"/>
    </location>
</feature>
<dbReference type="Proteomes" id="UP000238348">
    <property type="component" value="Chromosome"/>
</dbReference>
<organism evidence="4 5">
    <name type="scientific">Sorangium cellulosum</name>
    <name type="common">Polyangium cellulosum</name>
    <dbReference type="NCBI Taxonomy" id="56"/>
    <lineage>
        <taxon>Bacteria</taxon>
        <taxon>Pseudomonadati</taxon>
        <taxon>Myxococcota</taxon>
        <taxon>Polyangia</taxon>
        <taxon>Polyangiales</taxon>
        <taxon>Polyangiaceae</taxon>
        <taxon>Sorangium</taxon>
    </lineage>
</organism>
<reference evidence="4 5" key="1">
    <citation type="submission" date="2015-09" db="EMBL/GenBank/DDBJ databases">
        <title>Sorangium comparison.</title>
        <authorList>
            <person name="Zaburannyi N."/>
            <person name="Bunk B."/>
            <person name="Overmann J."/>
            <person name="Mueller R."/>
        </authorList>
    </citation>
    <scope>NUCLEOTIDE SEQUENCE [LARGE SCALE GENOMIC DNA]</scope>
    <source>
        <strain evidence="4 5">So ce26</strain>
    </source>
</reference>
<dbReference type="InterPro" id="IPR011990">
    <property type="entry name" value="TPR-like_helical_dom_sf"/>
</dbReference>
<protein>
    <recommendedName>
        <fullName evidence="6">PEGA domain-containing protein</fullName>
    </recommendedName>
</protein>
<dbReference type="Gene3D" id="1.25.40.10">
    <property type="entry name" value="Tetratricopeptide repeat domain"/>
    <property type="match status" value="1"/>
</dbReference>
<gene>
    <name evidence="4" type="ORF">SOCE26_102590</name>
</gene>
<evidence type="ECO:0000256" key="3">
    <source>
        <dbReference type="SAM" id="SignalP"/>
    </source>
</evidence>
<feature type="region of interest" description="Disordered" evidence="1">
    <location>
        <begin position="185"/>
        <end position="239"/>
    </location>
</feature>
<dbReference type="AlphaFoldDB" id="A0A2L0FAT7"/>
<name>A0A2L0FAT7_SORCE</name>
<dbReference type="EMBL" id="CP012673">
    <property type="protein sequence ID" value="AUX48718.1"/>
    <property type="molecule type" value="Genomic_DNA"/>
</dbReference>
<proteinExistence type="predicted"/>
<dbReference type="SUPFAM" id="SSF48452">
    <property type="entry name" value="TPR-like"/>
    <property type="match status" value="1"/>
</dbReference>
<accession>A0A2L0FAT7</accession>
<evidence type="ECO:0000256" key="1">
    <source>
        <dbReference type="SAM" id="MobiDB-lite"/>
    </source>
</evidence>
<keyword evidence="3" id="KW-0732">Signal</keyword>
<evidence type="ECO:0008006" key="6">
    <source>
        <dbReference type="Google" id="ProtNLM"/>
    </source>
</evidence>
<keyword evidence="2" id="KW-1133">Transmembrane helix</keyword>
<keyword evidence="2" id="KW-0472">Membrane</keyword>
<keyword evidence="2" id="KW-0812">Transmembrane</keyword>